<dbReference type="OrthoDB" id="5459367at2"/>
<protein>
    <recommendedName>
        <fullName evidence="4">DUF3574 domain-containing protein</fullName>
    </recommendedName>
</protein>
<keyword evidence="3" id="KW-1185">Reference proteome</keyword>
<evidence type="ECO:0000256" key="1">
    <source>
        <dbReference type="SAM" id="SignalP"/>
    </source>
</evidence>
<dbReference type="RefSeq" id="WP_013515076.1">
    <property type="nucleotide sequence ID" value="NC_014844.1"/>
</dbReference>
<evidence type="ECO:0008006" key="4">
    <source>
        <dbReference type="Google" id="ProtNLM"/>
    </source>
</evidence>
<organism evidence="2 3">
    <name type="scientific">Pseudodesulfovibrio aespoeensis (strain ATCC 700646 / DSM 10631 / Aspo-2)</name>
    <name type="common">Desulfovibrio aespoeensis</name>
    <dbReference type="NCBI Taxonomy" id="643562"/>
    <lineage>
        <taxon>Bacteria</taxon>
        <taxon>Pseudomonadati</taxon>
        <taxon>Thermodesulfobacteriota</taxon>
        <taxon>Desulfovibrionia</taxon>
        <taxon>Desulfovibrionales</taxon>
        <taxon>Desulfovibrionaceae</taxon>
    </lineage>
</organism>
<accession>E6VSS0</accession>
<dbReference type="KEGG" id="das:Daes_2158"/>
<gene>
    <name evidence="2" type="ordered locus">Daes_2158</name>
</gene>
<name>E6VSS0_PSEA9</name>
<feature type="signal peptide" evidence="1">
    <location>
        <begin position="1"/>
        <end position="19"/>
    </location>
</feature>
<keyword evidence="1" id="KW-0732">Signal</keyword>
<dbReference type="AlphaFoldDB" id="E6VSS0"/>
<sequence length="126" mass="13280" precursor="true">MKRCALLALVLLTCVLALGATDARADSAKPFQVHFTVVPATMPDGSDAGPALEQFKAEVIKLAGGFTELGPSHGGSLRPDGMHQSNNIAFLIGADKDLSAELKALTLRLFGETNVFILVWPGTVTF</sequence>
<dbReference type="EMBL" id="CP002431">
    <property type="protein sequence ID" value="ADU63164.1"/>
    <property type="molecule type" value="Genomic_DNA"/>
</dbReference>
<proteinExistence type="predicted"/>
<feature type="chain" id="PRO_5003211282" description="DUF3574 domain-containing protein" evidence="1">
    <location>
        <begin position="20"/>
        <end position="126"/>
    </location>
</feature>
<reference evidence="2 3" key="2">
    <citation type="journal article" date="2014" name="Genome Announc.">
        <title>Complete Genome Sequence of the Subsurface, Mesophilic Sulfate-Reducing Bacterium Desulfovibrio aespoeensis Aspo-2.</title>
        <authorList>
            <person name="Pedersen K."/>
            <person name="Bengtsson A."/>
            <person name="Edlund J."/>
            <person name="Rabe L."/>
            <person name="Hazen T."/>
            <person name="Chakraborty R."/>
            <person name="Goodwin L."/>
            <person name="Shapiro N."/>
        </authorList>
    </citation>
    <scope>NUCLEOTIDE SEQUENCE [LARGE SCALE GENOMIC DNA]</scope>
    <source>
        <strain evidence="3">ATCC 700646 / DSM 10631 / Aspo-2</strain>
    </source>
</reference>
<dbReference type="HOGENOM" id="CLU_161889_0_0_7"/>
<evidence type="ECO:0000313" key="3">
    <source>
        <dbReference type="Proteomes" id="UP000002191"/>
    </source>
</evidence>
<dbReference type="STRING" id="643562.Daes_2158"/>
<evidence type="ECO:0000313" key="2">
    <source>
        <dbReference type="EMBL" id="ADU63164.1"/>
    </source>
</evidence>
<dbReference type="Proteomes" id="UP000002191">
    <property type="component" value="Chromosome"/>
</dbReference>
<reference evidence="3" key="1">
    <citation type="submission" date="2010-12" db="EMBL/GenBank/DDBJ databases">
        <title>Complete sequence of Desulfovibrio aespoeensis Aspo-2.</title>
        <authorList>
            <consortium name="US DOE Joint Genome Institute"/>
            <person name="Lucas S."/>
            <person name="Copeland A."/>
            <person name="Lapidus A."/>
            <person name="Cheng J.-F."/>
            <person name="Goodwin L."/>
            <person name="Pitluck S."/>
            <person name="Chertkov O."/>
            <person name="Misra M."/>
            <person name="Detter J.C."/>
            <person name="Han C."/>
            <person name="Tapia R."/>
            <person name="Land M."/>
            <person name="Hauser L."/>
            <person name="Kyrpides N."/>
            <person name="Ivanova N."/>
            <person name="Ovchinnikova G."/>
            <person name="Pedersen K."/>
            <person name="Jagevall S."/>
            <person name="Hazen T."/>
            <person name="Woyke T."/>
        </authorList>
    </citation>
    <scope>NUCLEOTIDE SEQUENCE [LARGE SCALE GENOMIC DNA]</scope>
    <source>
        <strain evidence="3">ATCC 700646 / DSM 10631 / Aspo-2</strain>
    </source>
</reference>